<keyword evidence="4" id="KW-0804">Transcription</keyword>
<keyword evidence="5" id="KW-0539">Nucleus</keyword>
<dbReference type="OrthoDB" id="5423818at2759"/>
<keyword evidence="1" id="KW-0479">Metal-binding</keyword>
<dbReference type="EMBL" id="JNOM01000143">
    <property type="protein sequence ID" value="KNG85755.1"/>
    <property type="molecule type" value="Genomic_DNA"/>
</dbReference>
<keyword evidence="3" id="KW-0805">Transcription regulation</keyword>
<dbReference type="STRING" id="1509407.A0A0L1J252"/>
<organism evidence="6 7">
    <name type="scientific">Aspergillus nomiae NRRL (strain ATCC 15546 / NRRL 13137 / CBS 260.88 / M93)</name>
    <dbReference type="NCBI Taxonomy" id="1509407"/>
    <lineage>
        <taxon>Eukaryota</taxon>
        <taxon>Fungi</taxon>
        <taxon>Dikarya</taxon>
        <taxon>Ascomycota</taxon>
        <taxon>Pezizomycotina</taxon>
        <taxon>Eurotiomycetes</taxon>
        <taxon>Eurotiomycetidae</taxon>
        <taxon>Eurotiales</taxon>
        <taxon>Aspergillaceae</taxon>
        <taxon>Aspergillus</taxon>
        <taxon>Aspergillus subgen. Circumdati</taxon>
    </lineage>
</organism>
<comment type="caution">
    <text evidence="6">The sequence shown here is derived from an EMBL/GenBank/DDBJ whole genome shotgun (WGS) entry which is preliminary data.</text>
</comment>
<evidence type="ECO:0000313" key="7">
    <source>
        <dbReference type="Proteomes" id="UP000037505"/>
    </source>
</evidence>
<accession>A0A0L1J252</accession>
<evidence type="ECO:0000256" key="4">
    <source>
        <dbReference type="ARBA" id="ARBA00023163"/>
    </source>
</evidence>
<evidence type="ECO:0000313" key="6">
    <source>
        <dbReference type="EMBL" id="KNG85755.1"/>
    </source>
</evidence>
<gene>
    <name evidence="6" type="ORF">ANOM_005732</name>
</gene>
<sequence>MDITVDPEECEVTFGLDLVLPAREERRVVIISGPNARGAKPKALDIECSQQVPSSVADVPGAGNTLEASNGGDVPLDGAIALTDPEFAVLGGRYGNDIISYLDFSDLLTAHVDDENVQYTPSGSSSYIYHSTSSTHETVQVQQPLSYPKPSIPPVPTQAIRSLVKRPNMGTGTHRVAKLILHNLKSYSQMMLAHNMFPPFIHPAMVSSDICNPDFEPLANCIDLVHMIGSGIQASRRLFWKNVRMECERFCDEHLKLNKWELLAAMQALSIYIIIRLDEGETEYNNFDLLLLKTITALSKQLSGSELTKNVTFALHNSDPNNSWKEWTFEESRRRLCVIYRVVNMLVYFEPAAMCGLQTDLIIAPLPAKKQLWEAGNELVWKAESEKEPGIQTPFGLAANGDLVKLGKPFATRGSANWEEWCSGMDGLGGLIMLAASLIG</sequence>
<proteinExistence type="predicted"/>
<protein>
    <recommendedName>
        <fullName evidence="8">Transcription factor domain-containing protein</fullName>
    </recommendedName>
</protein>
<evidence type="ECO:0000256" key="5">
    <source>
        <dbReference type="ARBA" id="ARBA00023242"/>
    </source>
</evidence>
<reference evidence="6 7" key="1">
    <citation type="submission" date="2014-06" db="EMBL/GenBank/DDBJ databases">
        <title>The Genome of the Aflatoxigenic Filamentous Fungus Aspergillus nomius.</title>
        <authorList>
            <person name="Moore M.G."/>
            <person name="Shannon B.M."/>
            <person name="Brian M.M."/>
        </authorList>
    </citation>
    <scope>NUCLEOTIDE SEQUENCE [LARGE SCALE GENOMIC DNA]</scope>
    <source>
        <strain evidence="6 7">NRRL 13137</strain>
    </source>
</reference>
<dbReference type="GeneID" id="26807536"/>
<dbReference type="AlphaFoldDB" id="A0A0L1J252"/>
<evidence type="ECO:0000256" key="2">
    <source>
        <dbReference type="ARBA" id="ARBA00022833"/>
    </source>
</evidence>
<dbReference type="GO" id="GO:0046872">
    <property type="term" value="F:metal ion binding"/>
    <property type="evidence" value="ECO:0007669"/>
    <property type="project" value="UniProtKB-KW"/>
</dbReference>
<keyword evidence="2" id="KW-0862">Zinc</keyword>
<evidence type="ECO:0000256" key="3">
    <source>
        <dbReference type="ARBA" id="ARBA00023015"/>
    </source>
</evidence>
<dbReference type="RefSeq" id="XP_015406678.1">
    <property type="nucleotide sequence ID" value="XM_015550989.1"/>
</dbReference>
<dbReference type="PANTHER" id="PTHR47660:SF3">
    <property type="entry name" value="FINGER DOMAIN PROTEIN, PUTATIVE (AFU_ORTHOLOGUE AFUA_4G03310)-RELATED"/>
    <property type="match status" value="1"/>
</dbReference>
<name>A0A0L1J252_ASPN3</name>
<dbReference type="Proteomes" id="UP000037505">
    <property type="component" value="Unassembled WGS sequence"/>
</dbReference>
<evidence type="ECO:0008006" key="8">
    <source>
        <dbReference type="Google" id="ProtNLM"/>
    </source>
</evidence>
<evidence type="ECO:0000256" key="1">
    <source>
        <dbReference type="ARBA" id="ARBA00022723"/>
    </source>
</evidence>
<keyword evidence="7" id="KW-1185">Reference proteome</keyword>
<dbReference type="PANTHER" id="PTHR47660">
    <property type="entry name" value="TRANSCRIPTION FACTOR WITH C2H2 AND ZN(2)-CYS(6) DNA BINDING DOMAIN (EUROFUNG)-RELATED-RELATED"/>
    <property type="match status" value="1"/>
</dbReference>